<keyword evidence="1" id="KW-1133">Transmembrane helix</keyword>
<accession>A0AAV4PHP2</accession>
<feature type="transmembrane region" description="Helical" evidence="1">
    <location>
        <begin position="52"/>
        <end position="72"/>
    </location>
</feature>
<name>A0AAV4PHP2_9ARAC</name>
<dbReference type="AlphaFoldDB" id="A0AAV4PHP2"/>
<reference evidence="2 3" key="1">
    <citation type="submission" date="2021-06" db="EMBL/GenBank/DDBJ databases">
        <title>Caerostris darwini draft genome.</title>
        <authorList>
            <person name="Kono N."/>
            <person name="Arakawa K."/>
        </authorList>
    </citation>
    <scope>NUCLEOTIDE SEQUENCE [LARGE SCALE GENOMIC DNA]</scope>
</reference>
<gene>
    <name evidence="2" type="ORF">CDAR_378001</name>
</gene>
<feature type="transmembrane region" description="Helical" evidence="1">
    <location>
        <begin position="145"/>
        <end position="170"/>
    </location>
</feature>
<proteinExistence type="predicted"/>
<evidence type="ECO:0000256" key="1">
    <source>
        <dbReference type="SAM" id="Phobius"/>
    </source>
</evidence>
<protein>
    <recommendedName>
        <fullName evidence="4">Gustatory receptor</fullName>
    </recommendedName>
</protein>
<evidence type="ECO:0000313" key="3">
    <source>
        <dbReference type="Proteomes" id="UP001054837"/>
    </source>
</evidence>
<comment type="caution">
    <text evidence="2">The sequence shown here is derived from an EMBL/GenBank/DDBJ whole genome shotgun (WGS) entry which is preliminary data.</text>
</comment>
<organism evidence="2 3">
    <name type="scientific">Caerostris darwini</name>
    <dbReference type="NCBI Taxonomy" id="1538125"/>
    <lineage>
        <taxon>Eukaryota</taxon>
        <taxon>Metazoa</taxon>
        <taxon>Ecdysozoa</taxon>
        <taxon>Arthropoda</taxon>
        <taxon>Chelicerata</taxon>
        <taxon>Arachnida</taxon>
        <taxon>Araneae</taxon>
        <taxon>Araneomorphae</taxon>
        <taxon>Entelegynae</taxon>
        <taxon>Araneoidea</taxon>
        <taxon>Araneidae</taxon>
        <taxon>Caerostris</taxon>
    </lineage>
</organism>
<feature type="transmembrane region" description="Helical" evidence="1">
    <location>
        <begin position="109"/>
        <end position="133"/>
    </location>
</feature>
<keyword evidence="3" id="KW-1185">Reference proteome</keyword>
<sequence>MTYFCFIQEWSTYKATVKFPFYIPPGRLHDVCLGLVLTFSMYSGVTGGSTSAVMCLLCNTIYLTVSSLISSFGSELNQKFKTQNLSEFLFKQITNFKSIVLLTEAVDEALNACVFFLYCELCSMIFVTISLAISQEKSFQSDLAILFIAWNFINQLYLLYHFTICGSAILEEGEKLKKVGLECPQEVSQHTCLIPNEKDKSVMAFFLLLGSIRDNLLRVTGGGMFVIDKTIFLTVMNAIVTYSVIMFQLSYVEKK</sequence>
<evidence type="ECO:0000313" key="2">
    <source>
        <dbReference type="EMBL" id="GIX96000.1"/>
    </source>
</evidence>
<evidence type="ECO:0008006" key="4">
    <source>
        <dbReference type="Google" id="ProtNLM"/>
    </source>
</evidence>
<feature type="transmembrane region" description="Helical" evidence="1">
    <location>
        <begin position="231"/>
        <end position="252"/>
    </location>
</feature>
<dbReference type="EMBL" id="BPLQ01002851">
    <property type="protein sequence ID" value="GIX96000.1"/>
    <property type="molecule type" value="Genomic_DNA"/>
</dbReference>
<keyword evidence="1" id="KW-0812">Transmembrane</keyword>
<keyword evidence="1" id="KW-0472">Membrane</keyword>
<dbReference type="Proteomes" id="UP001054837">
    <property type="component" value="Unassembled WGS sequence"/>
</dbReference>